<feature type="region of interest" description="Disordered" evidence="1">
    <location>
        <begin position="1"/>
        <end position="30"/>
    </location>
</feature>
<accession>A0A7C8V0X7</accession>
<evidence type="ECO:0000313" key="2">
    <source>
        <dbReference type="EMBL" id="KAF3272489.1"/>
    </source>
</evidence>
<dbReference type="Proteomes" id="UP000474640">
    <property type="component" value="Unassembled WGS sequence"/>
</dbReference>
<dbReference type="EMBL" id="JAABOJ010000062">
    <property type="protein sequence ID" value="KAF3272489.1"/>
    <property type="molecule type" value="Genomic_DNA"/>
</dbReference>
<reference evidence="2 3" key="1">
    <citation type="submission" date="2020-01" db="EMBL/GenBank/DDBJ databases">
        <authorList>
            <person name="Palmer J.M."/>
        </authorList>
    </citation>
    <scope>NUCLEOTIDE SEQUENCE [LARGE SCALE GENOMIC DNA]</scope>
    <source>
        <strain evidence="2 3">TWF970</strain>
    </source>
</reference>
<name>A0A7C8V0X7_ORBOL</name>
<dbReference type="OrthoDB" id="10346719at2759"/>
<protein>
    <submittedName>
        <fullName evidence="2">Uncharacterized protein</fullName>
    </submittedName>
</protein>
<proteinExistence type="predicted"/>
<sequence>MEVAGGVEPTEKQVNPGKNLLKEEGKENNRADGCSACMALEDRLPGSMHSGGGRAVKNDFGLVPANGVSRLWRHKGHCMARTVAVGLCPKAQFLNTNLKAPH</sequence>
<evidence type="ECO:0000313" key="3">
    <source>
        <dbReference type="Proteomes" id="UP000474640"/>
    </source>
</evidence>
<dbReference type="AlphaFoldDB" id="A0A7C8V0X7"/>
<comment type="caution">
    <text evidence="2">The sequence shown here is derived from an EMBL/GenBank/DDBJ whole genome shotgun (WGS) entry which is preliminary data.</text>
</comment>
<gene>
    <name evidence="2" type="ORF">TWF970_009990</name>
</gene>
<feature type="compositionally biased region" description="Basic and acidic residues" evidence="1">
    <location>
        <begin position="20"/>
        <end position="30"/>
    </location>
</feature>
<organism evidence="2 3">
    <name type="scientific">Orbilia oligospora</name>
    <name type="common">Nematode-trapping fungus</name>
    <name type="synonym">Arthrobotrys oligospora</name>
    <dbReference type="NCBI Taxonomy" id="2813651"/>
    <lineage>
        <taxon>Eukaryota</taxon>
        <taxon>Fungi</taxon>
        <taxon>Dikarya</taxon>
        <taxon>Ascomycota</taxon>
        <taxon>Pezizomycotina</taxon>
        <taxon>Orbiliomycetes</taxon>
        <taxon>Orbiliales</taxon>
        <taxon>Orbiliaceae</taxon>
        <taxon>Orbilia</taxon>
    </lineage>
</organism>
<evidence type="ECO:0000256" key="1">
    <source>
        <dbReference type="SAM" id="MobiDB-lite"/>
    </source>
</evidence>